<evidence type="ECO:0000313" key="4">
    <source>
        <dbReference type="EMBL" id="KAJ8382942.1"/>
    </source>
</evidence>
<dbReference type="Gene3D" id="3.30.70.270">
    <property type="match status" value="1"/>
</dbReference>
<accession>A0A9Q1GFH2</accession>
<dbReference type="InterPro" id="IPR043502">
    <property type="entry name" value="DNA/RNA_pol_sf"/>
</dbReference>
<dbReference type="Gene3D" id="1.10.340.70">
    <property type="match status" value="1"/>
</dbReference>
<dbReference type="SUPFAM" id="SSF56672">
    <property type="entry name" value="DNA/RNA polymerases"/>
    <property type="match status" value="1"/>
</dbReference>
<dbReference type="OrthoDB" id="775972at2759"/>
<dbReference type="InterPro" id="IPR043128">
    <property type="entry name" value="Rev_trsase/Diguanyl_cyclase"/>
</dbReference>
<gene>
    <name evidence="4" type="ORF">SKAU_G00037200</name>
</gene>
<dbReference type="FunFam" id="3.30.420.10:FF:000063">
    <property type="entry name" value="Retrovirus-related Pol polyprotein from transposon 297-like Protein"/>
    <property type="match status" value="1"/>
</dbReference>
<feature type="domain" description="Integrase catalytic" evidence="3">
    <location>
        <begin position="226"/>
        <end position="381"/>
    </location>
</feature>
<comment type="caution">
    <text evidence="4">The sequence shown here is derived from an EMBL/GenBank/DDBJ whole genome shotgun (WGS) entry which is preliminary data.</text>
</comment>
<reference evidence="4" key="1">
    <citation type="journal article" date="2023" name="Science">
        <title>Genome structures resolve the early diversification of teleost fishes.</title>
        <authorList>
            <person name="Parey E."/>
            <person name="Louis A."/>
            <person name="Montfort J."/>
            <person name="Bouchez O."/>
            <person name="Roques C."/>
            <person name="Iampietro C."/>
            <person name="Lluch J."/>
            <person name="Castinel A."/>
            <person name="Donnadieu C."/>
            <person name="Desvignes T."/>
            <person name="Floi Bucao C."/>
            <person name="Jouanno E."/>
            <person name="Wen M."/>
            <person name="Mejri S."/>
            <person name="Dirks R."/>
            <person name="Jansen H."/>
            <person name="Henkel C."/>
            <person name="Chen W.J."/>
            <person name="Zahm M."/>
            <person name="Cabau C."/>
            <person name="Klopp C."/>
            <person name="Thompson A.W."/>
            <person name="Robinson-Rechavi M."/>
            <person name="Braasch I."/>
            <person name="Lecointre G."/>
            <person name="Bobe J."/>
            <person name="Postlethwait J.H."/>
            <person name="Berthelot C."/>
            <person name="Roest Crollius H."/>
            <person name="Guiguen Y."/>
        </authorList>
    </citation>
    <scope>NUCLEOTIDE SEQUENCE</scope>
    <source>
        <strain evidence="4">WJC10195</strain>
    </source>
</reference>
<dbReference type="EMBL" id="JAINUF010000001">
    <property type="protein sequence ID" value="KAJ8382942.1"/>
    <property type="molecule type" value="Genomic_DNA"/>
</dbReference>
<name>A0A9Q1GFH2_SYNKA</name>
<sequence length="432" mass="49313">MVNYLARFSPRLSKVNAPLRQLLKQDSEFAWDANHDRAFQQMKDLITQHPGPVLAYFDPQKKLRLQVDASKNGLGAVMLQVWRAQVHTVLSSVPVSDKRLTEIQEATTQDPQLAALRKATLAGWPDAKKRFPPSIQEYWNHRDELSEIDGILFKGDKIIVPRKLRENMLERIHAGHMGVEKSKNRARDLLFWPGMGKRVEAAVEACSICQERRSTKPKEPMLSHAIPERPRQVIGTDLFTWNSQDYLVIVDYYSRFVELERLYSCTSSAVTTKLKAAPAMAQHGIAESVISENGACYSLGEFRHFTETWGFTHTTTSPHYPQSNGLAEKTVQTAKRILYKAKAENKDPYLSLLEYRNTPVDNLKSQAQLLMSWRLRLILPATAKQLQPQVTCQQTVHKRREVCQHRQQAYYNRSARPLPHLPVGVPMDPGNP</sequence>
<keyword evidence="5" id="KW-1185">Reference proteome</keyword>
<proteinExistence type="predicted"/>
<organism evidence="4 5">
    <name type="scientific">Synaphobranchus kaupii</name>
    <name type="common">Kaup's arrowtooth eel</name>
    <dbReference type="NCBI Taxonomy" id="118154"/>
    <lineage>
        <taxon>Eukaryota</taxon>
        <taxon>Metazoa</taxon>
        <taxon>Chordata</taxon>
        <taxon>Craniata</taxon>
        <taxon>Vertebrata</taxon>
        <taxon>Euteleostomi</taxon>
        <taxon>Actinopterygii</taxon>
        <taxon>Neopterygii</taxon>
        <taxon>Teleostei</taxon>
        <taxon>Anguilliformes</taxon>
        <taxon>Synaphobranchidae</taxon>
        <taxon>Synaphobranchus</taxon>
    </lineage>
</organism>
<dbReference type="Proteomes" id="UP001152622">
    <property type="component" value="Chromosome 1"/>
</dbReference>
<evidence type="ECO:0000259" key="3">
    <source>
        <dbReference type="PROSITE" id="PS50994"/>
    </source>
</evidence>
<dbReference type="InterPro" id="IPR041588">
    <property type="entry name" value="Integrase_H2C2"/>
</dbReference>
<protein>
    <recommendedName>
        <fullName evidence="1">Gypsy retrotransposon integrase-like protein 1</fullName>
    </recommendedName>
</protein>
<evidence type="ECO:0000313" key="5">
    <source>
        <dbReference type="Proteomes" id="UP001152622"/>
    </source>
</evidence>
<dbReference type="PROSITE" id="PS50994">
    <property type="entry name" value="INTEGRASE"/>
    <property type="match status" value="1"/>
</dbReference>
<evidence type="ECO:0000256" key="2">
    <source>
        <dbReference type="SAM" id="MobiDB-lite"/>
    </source>
</evidence>
<dbReference type="InterPro" id="IPR036397">
    <property type="entry name" value="RNaseH_sf"/>
</dbReference>
<dbReference type="InterPro" id="IPR050951">
    <property type="entry name" value="Retrovirus_Pol_polyprotein"/>
</dbReference>
<dbReference type="SUPFAM" id="SSF53098">
    <property type="entry name" value="Ribonuclease H-like"/>
    <property type="match status" value="1"/>
</dbReference>
<dbReference type="PANTHER" id="PTHR37984:SF7">
    <property type="entry name" value="INTEGRASE CATALYTIC DOMAIN-CONTAINING PROTEIN"/>
    <property type="match status" value="1"/>
</dbReference>
<dbReference type="GO" id="GO:0015074">
    <property type="term" value="P:DNA integration"/>
    <property type="evidence" value="ECO:0007669"/>
    <property type="project" value="InterPro"/>
</dbReference>
<dbReference type="InterPro" id="IPR041577">
    <property type="entry name" value="RT_RNaseH_2"/>
</dbReference>
<dbReference type="Gene3D" id="3.30.420.10">
    <property type="entry name" value="Ribonuclease H-like superfamily/Ribonuclease H"/>
    <property type="match status" value="1"/>
</dbReference>
<dbReference type="InterPro" id="IPR001584">
    <property type="entry name" value="Integrase_cat-core"/>
</dbReference>
<dbReference type="PANTHER" id="PTHR37984">
    <property type="entry name" value="PROTEIN CBG26694"/>
    <property type="match status" value="1"/>
</dbReference>
<dbReference type="GO" id="GO:0003676">
    <property type="term" value="F:nucleic acid binding"/>
    <property type="evidence" value="ECO:0007669"/>
    <property type="project" value="InterPro"/>
</dbReference>
<dbReference type="Pfam" id="PF17919">
    <property type="entry name" value="RT_RNaseH_2"/>
    <property type="match status" value="1"/>
</dbReference>
<feature type="region of interest" description="Disordered" evidence="2">
    <location>
        <begin position="413"/>
        <end position="432"/>
    </location>
</feature>
<dbReference type="InterPro" id="IPR012337">
    <property type="entry name" value="RNaseH-like_sf"/>
</dbReference>
<dbReference type="Pfam" id="PF17921">
    <property type="entry name" value="Integrase_H2C2"/>
    <property type="match status" value="1"/>
</dbReference>
<dbReference type="FunFam" id="1.10.340.70:FF:000003">
    <property type="entry name" value="Protein CBG25708"/>
    <property type="match status" value="1"/>
</dbReference>
<dbReference type="AlphaFoldDB" id="A0A9Q1GFH2"/>
<evidence type="ECO:0000256" key="1">
    <source>
        <dbReference type="ARBA" id="ARBA00039658"/>
    </source>
</evidence>